<dbReference type="RefSeq" id="WP_126629143.1">
    <property type="nucleotide sequence ID" value="NZ_BIFT01000001.1"/>
</dbReference>
<evidence type="ECO:0000313" key="3">
    <source>
        <dbReference type="Proteomes" id="UP000287171"/>
    </source>
</evidence>
<comment type="caution">
    <text evidence="2">The sequence shown here is derived from an EMBL/GenBank/DDBJ whole genome shotgun (WGS) entry which is preliminary data.</text>
</comment>
<feature type="domain" description="Glyoxalase-like" evidence="1">
    <location>
        <begin position="6"/>
        <end position="146"/>
    </location>
</feature>
<dbReference type="Proteomes" id="UP000287171">
    <property type="component" value="Unassembled WGS sequence"/>
</dbReference>
<dbReference type="SUPFAM" id="SSF54593">
    <property type="entry name" value="Glyoxalase/Bleomycin resistance protein/Dihydroxybiphenyl dioxygenase"/>
    <property type="match status" value="1"/>
</dbReference>
<accession>A0A402BC56</accession>
<sequence length="147" mass="16562">MALSIQVVIDCADPDKVAHFWADALHYKIQDPPTGYDSWEAFLQAHHVPEDQWTRASAIVDPAGKGPRIFFQRVPEAKTVKNRVHLDINASQLATDPAASQAERQQRIITEAGRLTELGARELYRMEEFGNLCITMADPENNEFCVQ</sequence>
<organism evidence="2 3">
    <name type="scientific">Dictyobacter alpinus</name>
    <dbReference type="NCBI Taxonomy" id="2014873"/>
    <lineage>
        <taxon>Bacteria</taxon>
        <taxon>Bacillati</taxon>
        <taxon>Chloroflexota</taxon>
        <taxon>Ktedonobacteria</taxon>
        <taxon>Ktedonobacterales</taxon>
        <taxon>Dictyobacteraceae</taxon>
        <taxon>Dictyobacter</taxon>
    </lineage>
</organism>
<dbReference type="AlphaFoldDB" id="A0A402BC56"/>
<reference evidence="3" key="1">
    <citation type="submission" date="2018-12" db="EMBL/GenBank/DDBJ databases">
        <title>Tengunoibacter tsumagoiensis gen. nov., sp. nov., Dictyobacter kobayashii sp. nov., D. alpinus sp. nov., and D. joshuensis sp. nov. and description of Dictyobacteraceae fam. nov. within the order Ktedonobacterales isolated from Tengu-no-mugimeshi.</title>
        <authorList>
            <person name="Wang C.M."/>
            <person name="Zheng Y."/>
            <person name="Sakai Y."/>
            <person name="Toyoda A."/>
            <person name="Minakuchi Y."/>
            <person name="Abe K."/>
            <person name="Yokota A."/>
            <person name="Yabe S."/>
        </authorList>
    </citation>
    <scope>NUCLEOTIDE SEQUENCE [LARGE SCALE GENOMIC DNA]</scope>
    <source>
        <strain evidence="3">Uno16</strain>
    </source>
</reference>
<dbReference type="PANTHER" id="PTHR35908:SF1">
    <property type="entry name" value="CONSERVED PROTEIN"/>
    <property type="match status" value="1"/>
</dbReference>
<evidence type="ECO:0000259" key="1">
    <source>
        <dbReference type="Pfam" id="PF18029"/>
    </source>
</evidence>
<evidence type="ECO:0000313" key="2">
    <source>
        <dbReference type="EMBL" id="GCE28988.1"/>
    </source>
</evidence>
<keyword evidence="3" id="KW-1185">Reference proteome</keyword>
<dbReference type="EMBL" id="BIFT01000001">
    <property type="protein sequence ID" value="GCE28988.1"/>
    <property type="molecule type" value="Genomic_DNA"/>
</dbReference>
<dbReference type="PANTHER" id="PTHR35908">
    <property type="entry name" value="HYPOTHETICAL FUSION PROTEIN"/>
    <property type="match status" value="1"/>
</dbReference>
<dbReference type="InterPro" id="IPR041581">
    <property type="entry name" value="Glyoxalase_6"/>
</dbReference>
<name>A0A402BC56_9CHLR</name>
<dbReference type="Pfam" id="PF18029">
    <property type="entry name" value="Glyoxalase_6"/>
    <property type="match status" value="1"/>
</dbReference>
<dbReference type="OrthoDB" id="69243at2"/>
<dbReference type="CDD" id="cd06587">
    <property type="entry name" value="VOC"/>
    <property type="match status" value="1"/>
</dbReference>
<dbReference type="InterPro" id="IPR029068">
    <property type="entry name" value="Glyas_Bleomycin-R_OHBP_Dase"/>
</dbReference>
<proteinExistence type="predicted"/>
<protein>
    <submittedName>
        <fullName evidence="2">Glyoxalase</fullName>
    </submittedName>
</protein>
<gene>
    <name evidence="2" type="ORF">KDA_44720</name>
</gene>
<dbReference type="Gene3D" id="3.10.180.10">
    <property type="entry name" value="2,3-Dihydroxybiphenyl 1,2-Dioxygenase, domain 1"/>
    <property type="match status" value="1"/>
</dbReference>